<evidence type="ECO:0000313" key="6">
    <source>
        <dbReference type="EMBL" id="MBU3813560.1"/>
    </source>
</evidence>
<evidence type="ECO:0000256" key="4">
    <source>
        <dbReference type="ARBA" id="ARBA00023136"/>
    </source>
</evidence>
<organism evidence="6 7">
    <name type="scientific">Candidatus Bacteroides intestinipullorum</name>
    <dbReference type="NCBI Taxonomy" id="2838471"/>
    <lineage>
        <taxon>Bacteria</taxon>
        <taxon>Pseudomonadati</taxon>
        <taxon>Bacteroidota</taxon>
        <taxon>Bacteroidia</taxon>
        <taxon>Bacteroidales</taxon>
        <taxon>Bacteroidaceae</taxon>
        <taxon>Bacteroides</taxon>
    </lineage>
</organism>
<dbReference type="InterPro" id="IPR035952">
    <property type="entry name" value="Rhomboid-like_sf"/>
</dbReference>
<dbReference type="AlphaFoldDB" id="A0A9E2KFU7"/>
<dbReference type="Proteomes" id="UP000824236">
    <property type="component" value="Unassembled WGS sequence"/>
</dbReference>
<keyword evidence="4 5" id="KW-0472">Membrane</keyword>
<reference evidence="6" key="2">
    <citation type="submission" date="2021-04" db="EMBL/GenBank/DDBJ databases">
        <authorList>
            <person name="Gilroy R."/>
        </authorList>
    </citation>
    <scope>NUCLEOTIDE SEQUENCE</scope>
    <source>
        <strain evidence="6">B3-3758</strain>
    </source>
</reference>
<comment type="subcellular location">
    <subcellularLocation>
        <location evidence="1">Membrane</location>
        <topology evidence="1">Multi-pass membrane protein</topology>
    </subcellularLocation>
</comment>
<keyword evidence="6" id="KW-0378">Hydrolase</keyword>
<dbReference type="EMBL" id="JAHLFO010000040">
    <property type="protein sequence ID" value="MBU3813560.1"/>
    <property type="molecule type" value="Genomic_DNA"/>
</dbReference>
<protein>
    <submittedName>
        <fullName evidence="6">Rhomboid family intramembrane serine protease</fullName>
    </submittedName>
</protein>
<name>A0A9E2KFU7_9BACE</name>
<dbReference type="GO" id="GO:0006508">
    <property type="term" value="P:proteolysis"/>
    <property type="evidence" value="ECO:0007669"/>
    <property type="project" value="UniProtKB-KW"/>
</dbReference>
<dbReference type="SUPFAM" id="SSF144091">
    <property type="entry name" value="Rhomboid-like"/>
    <property type="match status" value="1"/>
</dbReference>
<gene>
    <name evidence="6" type="ORF">H9791_03505</name>
</gene>
<reference evidence="6" key="1">
    <citation type="journal article" date="2021" name="PeerJ">
        <title>Extensive microbial diversity within the chicken gut microbiome revealed by metagenomics and culture.</title>
        <authorList>
            <person name="Gilroy R."/>
            <person name="Ravi A."/>
            <person name="Getino M."/>
            <person name="Pursley I."/>
            <person name="Horton D.L."/>
            <person name="Alikhan N.F."/>
            <person name="Baker D."/>
            <person name="Gharbi K."/>
            <person name="Hall N."/>
            <person name="Watson M."/>
            <person name="Adriaenssens E.M."/>
            <person name="Foster-Nyarko E."/>
            <person name="Jarju S."/>
            <person name="Secka A."/>
            <person name="Antonio M."/>
            <person name="Oren A."/>
            <person name="Chaudhuri R.R."/>
            <person name="La Ragione R."/>
            <person name="Hildebrand F."/>
            <person name="Pallen M.J."/>
        </authorList>
    </citation>
    <scope>NUCLEOTIDE SEQUENCE</scope>
    <source>
        <strain evidence="6">B3-3758</strain>
    </source>
</reference>
<evidence type="ECO:0000256" key="1">
    <source>
        <dbReference type="ARBA" id="ARBA00004141"/>
    </source>
</evidence>
<dbReference type="GO" id="GO:0016020">
    <property type="term" value="C:membrane"/>
    <property type="evidence" value="ECO:0007669"/>
    <property type="project" value="UniProtKB-SubCell"/>
</dbReference>
<keyword evidence="3 5" id="KW-1133">Transmembrane helix</keyword>
<keyword evidence="6" id="KW-0645">Protease</keyword>
<feature type="transmembrane region" description="Helical" evidence="5">
    <location>
        <begin position="120"/>
        <end position="148"/>
    </location>
</feature>
<evidence type="ECO:0000256" key="5">
    <source>
        <dbReference type="SAM" id="Phobius"/>
    </source>
</evidence>
<feature type="transmembrane region" description="Helical" evidence="5">
    <location>
        <begin position="12"/>
        <end position="28"/>
    </location>
</feature>
<accession>A0A9E2KFU7</accession>
<comment type="caution">
    <text evidence="6">The sequence shown here is derived from an EMBL/GenBank/DDBJ whole genome shotgun (WGS) entry which is preliminary data.</text>
</comment>
<keyword evidence="2 5" id="KW-0812">Transmembrane</keyword>
<feature type="transmembrane region" description="Helical" evidence="5">
    <location>
        <begin position="77"/>
        <end position="108"/>
    </location>
</feature>
<proteinExistence type="predicted"/>
<evidence type="ECO:0000256" key="2">
    <source>
        <dbReference type="ARBA" id="ARBA00022692"/>
    </source>
</evidence>
<evidence type="ECO:0000256" key="3">
    <source>
        <dbReference type="ARBA" id="ARBA00022989"/>
    </source>
</evidence>
<dbReference type="GO" id="GO:0008233">
    <property type="term" value="F:peptidase activity"/>
    <property type="evidence" value="ECO:0007669"/>
    <property type="project" value="UniProtKB-KW"/>
</dbReference>
<evidence type="ECO:0000313" key="7">
    <source>
        <dbReference type="Proteomes" id="UP000824236"/>
    </source>
</evidence>
<feature type="transmembrane region" description="Helical" evidence="5">
    <location>
        <begin position="40"/>
        <end position="65"/>
    </location>
</feature>
<dbReference type="Gene3D" id="1.20.1540.10">
    <property type="entry name" value="Rhomboid-like"/>
    <property type="match status" value="1"/>
</dbReference>
<sequence>MPTGKNKQVERKVIVSLLLLNIYLWLPMEYVPELAASFNAAWYTHLCCQWAHTGLFHLVLNLYVLWFLRFTWKEFGVAYLVSIPATFASSSGAIGFSSVIYALMGLLLPQVRLSVRDWGLFLVVNAATAFVPSIAFGVHVTAFGLGFLSAKIKKLSDEYRRACKRG</sequence>